<feature type="domain" description="Phage tail tape measure protein" evidence="2">
    <location>
        <begin position="10"/>
        <end position="77"/>
    </location>
</feature>
<proteinExistence type="predicted"/>
<evidence type="ECO:0000256" key="1">
    <source>
        <dbReference type="ARBA" id="ARBA00022465"/>
    </source>
</evidence>
<dbReference type="GO" id="GO:0098003">
    <property type="term" value="P:viral tail assembly"/>
    <property type="evidence" value="ECO:0007669"/>
    <property type="project" value="UniProtKB-KW"/>
</dbReference>
<sequence length="79" mass="8256">MYQNIADEQLSAGEASEFIISQMKAFNITAEDSLHIADAVNNVSNNMSVSSADLARNLGNMSAAMSVGGNTMEESIGLG</sequence>
<name>A0A8S5SKS7_9CAUD</name>
<reference evidence="3" key="1">
    <citation type="journal article" date="2021" name="Proc. Natl. Acad. Sci. U.S.A.">
        <title>A Catalog of Tens of Thousands of Viruses from Human Metagenomes Reveals Hidden Associations with Chronic Diseases.</title>
        <authorList>
            <person name="Tisza M.J."/>
            <person name="Buck C.B."/>
        </authorList>
    </citation>
    <scope>NUCLEOTIDE SEQUENCE</scope>
    <source>
        <strain evidence="3">CtrCN24</strain>
    </source>
</reference>
<keyword evidence="1" id="KW-1188">Viral release from host cell</keyword>
<dbReference type="NCBIfam" id="TIGR01760">
    <property type="entry name" value="tape_meas_TP901"/>
    <property type="match status" value="1"/>
</dbReference>
<keyword evidence="1" id="KW-1245">Viral tail assembly</keyword>
<evidence type="ECO:0000259" key="2">
    <source>
        <dbReference type="Pfam" id="PF10145"/>
    </source>
</evidence>
<organism evidence="3">
    <name type="scientific">Siphoviridae sp. ctrCN24</name>
    <dbReference type="NCBI Taxonomy" id="2827953"/>
    <lineage>
        <taxon>Viruses</taxon>
        <taxon>Duplodnaviria</taxon>
        <taxon>Heunggongvirae</taxon>
        <taxon>Uroviricota</taxon>
        <taxon>Caudoviricetes</taxon>
    </lineage>
</organism>
<dbReference type="EMBL" id="BK032616">
    <property type="protein sequence ID" value="DAF51427.1"/>
    <property type="molecule type" value="Genomic_DNA"/>
</dbReference>
<protein>
    <submittedName>
        <fullName evidence="3">Minor tail protein</fullName>
    </submittedName>
</protein>
<accession>A0A8S5SKS7</accession>
<evidence type="ECO:0000313" key="3">
    <source>
        <dbReference type="EMBL" id="DAF51427.1"/>
    </source>
</evidence>
<dbReference type="InterPro" id="IPR010090">
    <property type="entry name" value="Phage_tape_meas"/>
</dbReference>
<dbReference type="Pfam" id="PF10145">
    <property type="entry name" value="PhageMin_Tail"/>
    <property type="match status" value="1"/>
</dbReference>